<gene>
    <name evidence="1" type="ORF">DesU5LDRAFT_1849</name>
</gene>
<dbReference type="EMBL" id="JH600068">
    <property type="protein sequence ID" value="EIG53526.1"/>
    <property type="molecule type" value="Genomic_DNA"/>
</dbReference>
<dbReference type="STRING" id="596152.DesU5LDRAFT_1849"/>
<proteinExistence type="predicted"/>
<dbReference type="AlphaFoldDB" id="I2Q170"/>
<reference evidence="1" key="1">
    <citation type="submission" date="2011-11" db="EMBL/GenBank/DDBJ databases">
        <title>Improved High-Quality Draft sequence of Desulfovibrio sp. U5L.</title>
        <authorList>
            <consortium name="US DOE Joint Genome Institute"/>
            <person name="Lucas S."/>
            <person name="Han J."/>
            <person name="Lapidus A."/>
            <person name="Cheng J.-F."/>
            <person name="Goodwin L."/>
            <person name="Pitluck S."/>
            <person name="Peters L."/>
            <person name="Ovchinnikova G."/>
            <person name="Held B."/>
            <person name="Detter J.C."/>
            <person name="Han C."/>
            <person name="Tapia R."/>
            <person name="Land M."/>
            <person name="Hauser L."/>
            <person name="Kyrpides N."/>
            <person name="Ivanova N."/>
            <person name="Pagani I."/>
            <person name="Gabster J."/>
            <person name="Walker C."/>
            <person name="Stolyar S."/>
            <person name="Stahl D."/>
            <person name="Arkin A."/>
            <person name="Dehal P."/>
            <person name="Hazen T."/>
            <person name="Woyke T."/>
        </authorList>
    </citation>
    <scope>NUCLEOTIDE SEQUENCE [LARGE SCALE GENOMIC DNA]</scope>
    <source>
        <strain evidence="1">U5L</strain>
    </source>
</reference>
<name>I2Q170_9BACT</name>
<evidence type="ECO:0000313" key="1">
    <source>
        <dbReference type="EMBL" id="EIG53526.1"/>
    </source>
</evidence>
<accession>I2Q170</accession>
<sequence length="317" mass="32973">MAAPLAFWDTLFMNMDTGYDVSDAAGGWPEAMERGRVADAAFAAAYVRVSDRERSLVKTGLAAVYAACGGPMPRFRRWSAGLGHDLGLTRLDVPLDFVVVLCGRSFASPAKLVAAVVPALCARVPEVAAVRVGDRWPRELLVALELCGVETACRLGSRSLAGLWTALAAKGHGAVVCLDGVSPPPAVARLRVLTAHTAGRAGLFPGPDAAFDREALAFAHPDMAFFVHGGADAAENEPFYAAPGTTLAEAAAQGYDAVYTGEAVLPQAMGAAPLALGPGRETFWLWPELSPDVFRRRHVAAVAEGPALTGPGGPDAG</sequence>
<dbReference type="HOGENOM" id="CLU_081799_0_0_7"/>
<organism evidence="1">
    <name type="scientific">Desulfovibrio sp. U5L</name>
    <dbReference type="NCBI Taxonomy" id="596152"/>
    <lineage>
        <taxon>Bacteria</taxon>
        <taxon>Pseudomonadati</taxon>
        <taxon>Thermodesulfobacteriota</taxon>
        <taxon>Desulfovibrionia</taxon>
        <taxon>Desulfovibrionales</taxon>
        <taxon>Desulfovibrionaceae</taxon>
        <taxon>Desulfovibrio</taxon>
    </lineage>
</organism>
<dbReference type="eggNOG" id="ENOG5034B2Q">
    <property type="taxonomic scope" value="Bacteria"/>
</dbReference>
<protein>
    <submittedName>
        <fullName evidence="1">Uncharacterized protein</fullName>
    </submittedName>
</protein>